<dbReference type="Gene3D" id="1.25.40.10">
    <property type="entry name" value="Tetratricopeptide repeat domain"/>
    <property type="match status" value="1"/>
</dbReference>
<dbReference type="SUPFAM" id="SSF48452">
    <property type="entry name" value="TPR-like"/>
    <property type="match status" value="1"/>
</dbReference>
<dbReference type="PROSITE" id="PS51257">
    <property type="entry name" value="PROKAR_LIPOPROTEIN"/>
    <property type="match status" value="1"/>
</dbReference>
<proteinExistence type="predicted"/>
<organism evidence="2 3">
    <name type="scientific">Candidatus Ignatzschineria merdigallinarum</name>
    <dbReference type="NCBI Taxonomy" id="2838621"/>
    <lineage>
        <taxon>Bacteria</taxon>
        <taxon>Pseudomonadati</taxon>
        <taxon>Pseudomonadota</taxon>
        <taxon>Gammaproteobacteria</taxon>
        <taxon>Cardiobacteriales</taxon>
        <taxon>Ignatzschineriaceae</taxon>
        <taxon>Ignatzschineria</taxon>
    </lineage>
</organism>
<evidence type="ECO:0000256" key="1">
    <source>
        <dbReference type="PROSITE-ProRule" id="PRU00339"/>
    </source>
</evidence>
<dbReference type="AlphaFoldDB" id="A0A9D1Q7H6"/>
<dbReference type="InterPro" id="IPR011990">
    <property type="entry name" value="TPR-like_helical_dom_sf"/>
</dbReference>
<keyword evidence="1" id="KW-0802">TPR repeat</keyword>
<dbReference type="Pfam" id="PF13432">
    <property type="entry name" value="TPR_16"/>
    <property type="match status" value="1"/>
</dbReference>
<protein>
    <submittedName>
        <fullName evidence="2">Tetratricopeptide repeat protein</fullName>
    </submittedName>
</protein>
<name>A0A9D1Q7H6_9GAMM</name>
<reference evidence="2" key="2">
    <citation type="submission" date="2021-04" db="EMBL/GenBank/DDBJ databases">
        <authorList>
            <person name="Gilroy R."/>
        </authorList>
    </citation>
    <scope>NUCLEOTIDE SEQUENCE</scope>
    <source>
        <strain evidence="2">CHK160-9182</strain>
    </source>
</reference>
<comment type="caution">
    <text evidence="2">The sequence shown here is derived from an EMBL/GenBank/DDBJ whole genome shotgun (WGS) entry which is preliminary data.</text>
</comment>
<gene>
    <name evidence="2" type="ORF">H9889_09705</name>
</gene>
<reference evidence="2" key="1">
    <citation type="journal article" date="2021" name="PeerJ">
        <title>Extensive microbial diversity within the chicken gut microbiome revealed by metagenomics and culture.</title>
        <authorList>
            <person name="Gilroy R."/>
            <person name="Ravi A."/>
            <person name="Getino M."/>
            <person name="Pursley I."/>
            <person name="Horton D.L."/>
            <person name="Alikhan N.F."/>
            <person name="Baker D."/>
            <person name="Gharbi K."/>
            <person name="Hall N."/>
            <person name="Watson M."/>
            <person name="Adriaenssens E.M."/>
            <person name="Foster-Nyarko E."/>
            <person name="Jarju S."/>
            <person name="Secka A."/>
            <person name="Antonio M."/>
            <person name="Oren A."/>
            <person name="Chaudhuri R.R."/>
            <person name="La Ragione R."/>
            <person name="Hildebrand F."/>
            <person name="Pallen M.J."/>
        </authorList>
    </citation>
    <scope>NUCLEOTIDE SEQUENCE</scope>
    <source>
        <strain evidence="2">CHK160-9182</strain>
    </source>
</reference>
<dbReference type="PROSITE" id="PS50005">
    <property type="entry name" value="TPR"/>
    <property type="match status" value="1"/>
</dbReference>
<dbReference type="Proteomes" id="UP000823934">
    <property type="component" value="Unassembled WGS sequence"/>
</dbReference>
<accession>A0A9D1Q7H6</accession>
<dbReference type="SMART" id="SM00028">
    <property type="entry name" value="TPR"/>
    <property type="match status" value="2"/>
</dbReference>
<dbReference type="EMBL" id="DXHP01000210">
    <property type="protein sequence ID" value="HIW07581.1"/>
    <property type="molecule type" value="Genomic_DNA"/>
</dbReference>
<evidence type="ECO:0000313" key="3">
    <source>
        <dbReference type="Proteomes" id="UP000823934"/>
    </source>
</evidence>
<feature type="repeat" description="TPR" evidence="1">
    <location>
        <begin position="89"/>
        <end position="122"/>
    </location>
</feature>
<sequence length="264" mass="30389">MKRARENHSSRFMRVSRYSIMTAMYLLLTGCSLITNPFYANEHEIMDLSMLSEAQQKHFELSMHYIDSAHYDIAESKLLSVIEEYPRFPDAHNALGVIYERRGRVTESGDAFYQAIILNPDYDVAVNNYSDLKCYVAGGDEMQLAAEASSDRRVKSRLYTAATKCYINKNQISKGREAAEKALILDDHYALTHFYLAKIQYSDSNYHAAKASINRFNDLNGYTKESAMLGYAINRHLNDQDEMKKYQHVLKTQFHGEIEEKATE</sequence>
<dbReference type="InterPro" id="IPR019734">
    <property type="entry name" value="TPR_rpt"/>
</dbReference>
<evidence type="ECO:0000313" key="2">
    <source>
        <dbReference type="EMBL" id="HIW07581.1"/>
    </source>
</evidence>